<dbReference type="GO" id="GO:0016747">
    <property type="term" value="F:acyltransferase activity, transferring groups other than amino-acyl groups"/>
    <property type="evidence" value="ECO:0007669"/>
    <property type="project" value="InterPro"/>
</dbReference>
<comment type="caution">
    <text evidence="5">The sequence shown here is derived from an EMBL/GenBank/DDBJ whole genome shotgun (WGS) entry which is preliminary data.</text>
</comment>
<dbReference type="InterPro" id="IPR016181">
    <property type="entry name" value="Acyl_CoA_acyltransferase"/>
</dbReference>
<keyword evidence="2" id="KW-0012">Acyltransferase</keyword>
<name>A0A831ZZV9_9BACT</name>
<dbReference type="InterPro" id="IPR000182">
    <property type="entry name" value="GNAT_dom"/>
</dbReference>
<feature type="region of interest" description="Disordered" evidence="3">
    <location>
        <begin position="172"/>
        <end position="193"/>
    </location>
</feature>
<evidence type="ECO:0000313" key="5">
    <source>
        <dbReference type="EMBL" id="HFK96660.1"/>
    </source>
</evidence>
<evidence type="ECO:0000256" key="3">
    <source>
        <dbReference type="SAM" id="MobiDB-lite"/>
    </source>
</evidence>
<dbReference type="PROSITE" id="PS51186">
    <property type="entry name" value="GNAT"/>
    <property type="match status" value="1"/>
</dbReference>
<dbReference type="EMBL" id="DSTK01000013">
    <property type="protein sequence ID" value="HFK96660.1"/>
    <property type="molecule type" value="Genomic_DNA"/>
</dbReference>
<dbReference type="CDD" id="cd04301">
    <property type="entry name" value="NAT_SF"/>
    <property type="match status" value="1"/>
</dbReference>
<dbReference type="AlphaFoldDB" id="A0A831ZZV9"/>
<protein>
    <submittedName>
        <fullName evidence="5">N-acetyltransferase</fullName>
    </submittedName>
</protein>
<keyword evidence="1 5" id="KW-0808">Transferase</keyword>
<accession>A0A831ZZV9</accession>
<sequence length="193" mass="21486">MRPLKVTFFQGAVVSAAVTHSVDKMPFVFREARPEDLETVGELLTALGYDVPLERLYPVYLRLLEDSAYRCLLAVSNPEGRVIGMITVRRLPCLRLAGEQVTIEELVVRPEWRGRGVGRALLAHAVAYAQSCQAVRVEVLTSEERESTQRGFYEKAGFRHARSRVYRIDGSAGRAPCRRVGPCASPSSPEEVP</sequence>
<dbReference type="PANTHER" id="PTHR43877">
    <property type="entry name" value="AMINOALKYLPHOSPHONATE N-ACETYLTRANSFERASE-RELATED-RELATED"/>
    <property type="match status" value="1"/>
</dbReference>
<evidence type="ECO:0000256" key="2">
    <source>
        <dbReference type="ARBA" id="ARBA00023315"/>
    </source>
</evidence>
<feature type="domain" description="N-acetyltransferase" evidence="4">
    <location>
        <begin position="27"/>
        <end position="180"/>
    </location>
</feature>
<dbReference type="Pfam" id="PF00583">
    <property type="entry name" value="Acetyltransf_1"/>
    <property type="match status" value="1"/>
</dbReference>
<evidence type="ECO:0000259" key="4">
    <source>
        <dbReference type="PROSITE" id="PS51186"/>
    </source>
</evidence>
<dbReference type="InterPro" id="IPR050832">
    <property type="entry name" value="Bact_Acetyltransf"/>
</dbReference>
<evidence type="ECO:0000256" key="1">
    <source>
        <dbReference type="ARBA" id="ARBA00022679"/>
    </source>
</evidence>
<proteinExistence type="predicted"/>
<dbReference type="Gene3D" id="3.40.630.30">
    <property type="match status" value="1"/>
</dbReference>
<reference evidence="5" key="1">
    <citation type="journal article" date="2020" name="mSystems">
        <title>Genome- and Community-Level Interaction Insights into Carbon Utilization and Element Cycling Functions of Hydrothermarchaeota in Hydrothermal Sediment.</title>
        <authorList>
            <person name="Zhou Z."/>
            <person name="Liu Y."/>
            <person name="Xu W."/>
            <person name="Pan J."/>
            <person name="Luo Z.H."/>
            <person name="Li M."/>
        </authorList>
    </citation>
    <scope>NUCLEOTIDE SEQUENCE [LARGE SCALE GENOMIC DNA]</scope>
    <source>
        <strain evidence="5">SpSt-456</strain>
    </source>
</reference>
<organism evidence="5">
    <name type="scientific">Desulfacinum infernum</name>
    <dbReference type="NCBI Taxonomy" id="35837"/>
    <lineage>
        <taxon>Bacteria</taxon>
        <taxon>Pseudomonadati</taxon>
        <taxon>Thermodesulfobacteriota</taxon>
        <taxon>Syntrophobacteria</taxon>
        <taxon>Syntrophobacterales</taxon>
        <taxon>Syntrophobacteraceae</taxon>
        <taxon>Desulfacinum</taxon>
    </lineage>
</organism>
<gene>
    <name evidence="5" type="ORF">ENS06_04970</name>
</gene>
<dbReference type="SUPFAM" id="SSF55729">
    <property type="entry name" value="Acyl-CoA N-acyltransferases (Nat)"/>
    <property type="match status" value="1"/>
</dbReference>